<dbReference type="Proteomes" id="UP001480595">
    <property type="component" value="Unassembled WGS sequence"/>
</dbReference>
<accession>A0ABR1VG96</accession>
<evidence type="ECO:0000313" key="2">
    <source>
        <dbReference type="Proteomes" id="UP001480595"/>
    </source>
</evidence>
<reference evidence="1 2" key="1">
    <citation type="submission" date="2023-01" db="EMBL/GenBank/DDBJ databases">
        <title>Analysis of 21 Apiospora genomes using comparative genomics revels a genus with tremendous synthesis potential of carbohydrate active enzymes and secondary metabolites.</title>
        <authorList>
            <person name="Sorensen T."/>
        </authorList>
    </citation>
    <scope>NUCLEOTIDE SEQUENCE [LARGE SCALE GENOMIC DNA]</scope>
    <source>
        <strain evidence="1 2">CBS 135458</strain>
    </source>
</reference>
<dbReference type="RefSeq" id="XP_066717553.1">
    <property type="nucleotide sequence ID" value="XM_066858284.1"/>
</dbReference>
<sequence>MMHFRPFHFELHSVTCISRSWWQRSQLRRPTPELTRLCSLSGSDRAPVDSARREYYSKHPKTFASGFSSLGIRNMPPSPGFNQQTPEITGSMGLKGFLSCVLIHCREITQLETAARDIHDMEAGTSLKTWELLLASDHPSSAKPTSRLVHHSLHVKRAVDMAVGAICIFRKSQDALPNPGLHGLGDLSLGLSVPTRRDSELDSILAALEQNNPEDAAAASPASAAAAGNPRKRQQEANIAAILAALQGTDSADAAVAAGQGSADKRADDAELASILDALKANNPEDAAEAGNVLP</sequence>
<evidence type="ECO:0000313" key="1">
    <source>
        <dbReference type="EMBL" id="KAK8070259.1"/>
    </source>
</evidence>
<protein>
    <submittedName>
        <fullName evidence="1">Uncharacterized protein</fullName>
    </submittedName>
</protein>
<dbReference type="EMBL" id="JAQQWL010000006">
    <property type="protein sequence ID" value="KAK8070259.1"/>
    <property type="molecule type" value="Genomic_DNA"/>
</dbReference>
<dbReference type="GeneID" id="92091347"/>
<organism evidence="1 2">
    <name type="scientific">Apiospora phragmitis</name>
    <dbReference type="NCBI Taxonomy" id="2905665"/>
    <lineage>
        <taxon>Eukaryota</taxon>
        <taxon>Fungi</taxon>
        <taxon>Dikarya</taxon>
        <taxon>Ascomycota</taxon>
        <taxon>Pezizomycotina</taxon>
        <taxon>Sordariomycetes</taxon>
        <taxon>Xylariomycetidae</taxon>
        <taxon>Amphisphaeriales</taxon>
        <taxon>Apiosporaceae</taxon>
        <taxon>Apiospora</taxon>
    </lineage>
</organism>
<keyword evidence="2" id="KW-1185">Reference proteome</keyword>
<comment type="caution">
    <text evidence="1">The sequence shown here is derived from an EMBL/GenBank/DDBJ whole genome shotgun (WGS) entry which is preliminary data.</text>
</comment>
<gene>
    <name evidence="1" type="ORF">PG994_006875</name>
</gene>
<proteinExistence type="predicted"/>
<name>A0ABR1VG96_9PEZI</name>